<feature type="transmembrane region" description="Helical" evidence="1">
    <location>
        <begin position="17"/>
        <end position="35"/>
    </location>
</feature>
<proteinExistence type="predicted"/>
<comment type="caution">
    <text evidence="2">The sequence shown here is derived from an EMBL/GenBank/DDBJ whole genome shotgun (WGS) entry which is preliminary data.</text>
</comment>
<keyword evidence="1" id="KW-0812">Transmembrane</keyword>
<sequence length="78" mass="8671">MSPDEVSKPAGGAIGRFALRYWLAITLVVLAAVFIAQNRDRQSVHVLWITVESPMWLLLTAMLVVGVVVGLLVRRRRS</sequence>
<name>A0ABT3SCT5_9MYCO</name>
<evidence type="ECO:0000256" key="1">
    <source>
        <dbReference type="SAM" id="Phobius"/>
    </source>
</evidence>
<gene>
    <name evidence="2" type="ORF">ORI27_11455</name>
</gene>
<keyword evidence="1" id="KW-1133">Transmembrane helix</keyword>
<protein>
    <submittedName>
        <fullName evidence="2">DUF1049 domain-containing protein</fullName>
    </submittedName>
</protein>
<dbReference type="EMBL" id="JAPJDO010000008">
    <property type="protein sequence ID" value="MCX2937322.1"/>
    <property type="molecule type" value="Genomic_DNA"/>
</dbReference>
<evidence type="ECO:0000313" key="3">
    <source>
        <dbReference type="Proteomes" id="UP001300745"/>
    </source>
</evidence>
<dbReference type="Proteomes" id="UP001300745">
    <property type="component" value="Unassembled WGS sequence"/>
</dbReference>
<keyword evidence="3" id="KW-1185">Reference proteome</keyword>
<dbReference type="RefSeq" id="WP_265996958.1">
    <property type="nucleotide sequence ID" value="NZ_JAPJDN010000008.1"/>
</dbReference>
<organism evidence="2 3">
    <name type="scientific">Mycobacterium pinniadriaticum</name>
    <dbReference type="NCBI Taxonomy" id="2994102"/>
    <lineage>
        <taxon>Bacteria</taxon>
        <taxon>Bacillati</taxon>
        <taxon>Actinomycetota</taxon>
        <taxon>Actinomycetes</taxon>
        <taxon>Mycobacteriales</taxon>
        <taxon>Mycobacteriaceae</taxon>
        <taxon>Mycobacterium</taxon>
    </lineage>
</organism>
<reference evidence="2 3" key="1">
    <citation type="submission" date="2022-11" db="EMBL/GenBank/DDBJ databases">
        <title>Mycobacterium sp. nov.</title>
        <authorList>
            <person name="Papic B."/>
            <person name="Spicic S."/>
            <person name="Duvnjak S."/>
        </authorList>
    </citation>
    <scope>NUCLEOTIDE SEQUENCE [LARGE SCALE GENOMIC DNA]</scope>
    <source>
        <strain evidence="2 3">CVI_P4</strain>
    </source>
</reference>
<accession>A0ABT3SCT5</accession>
<keyword evidence="1" id="KW-0472">Membrane</keyword>
<evidence type="ECO:0000313" key="2">
    <source>
        <dbReference type="EMBL" id="MCX2937322.1"/>
    </source>
</evidence>
<feature type="transmembrane region" description="Helical" evidence="1">
    <location>
        <begin position="55"/>
        <end position="73"/>
    </location>
</feature>